<dbReference type="GO" id="GO:0005794">
    <property type="term" value="C:Golgi apparatus"/>
    <property type="evidence" value="ECO:0007669"/>
    <property type="project" value="TreeGrafter"/>
</dbReference>
<sequence>MSAIDPYQYIIVEQQYSHKLKVKVLRAENVTKGALGDLLDTPDPYVELFIPTAPESRKRTRHIDNDINPEWDESFEFILDPNQHNVLELTLMDANYVMDETLGMTSYPISNLKVGQKEMVPFLIGKTTKVHLELGLEVCSANDLRFSLALCDKEKLYRQRRRERVMLGIKKLLDMEKPQFLPSNPQEVPVIAVVGSGGGFRAMVGFSGVMKALYESGVLDCATYIAGLSGSTWYMSTLYSHPEFPKKGPEQINQELMKSVSSNPLRLLLPQHITNYVQALWTKKSGGQPVTFADIFGMLIGETLIPNRMDSKLSEMQEKINEAQSPMPLFTCLHVKPDVSELMFADWVEFSPYEIGMSKYGTFMSPDLFGNKFFMGTVVKKYEENPLHFLMGVWGSAFSILFNRVLGVNDVPGGSTMEEELEHIKPEHIVGEDNLDNDEEPRKVDNQSDHQHAQASWMQRMVTSLFSDSTLFNTREGRAGKVHNFMLGLNLNTSIPFSPFSDILTQNGPEEEVDAVTDPYEFDRIYEPLDVKSKKIHVVDSGLTYNLPYPLILRPQRGVDLIISFDFSARPSDTSPPFKELLLAEKWARMNKLPFPRIDPKVFDREGMKECYVFKPSKGDKNCPTVIHFVLVNLDFRKFKAPGVPRETEQEKEFADFDIFDDPETPYSTFNFQYSNKAFTQLHDLMEFNTLNNIEVIKEAMKESIVYRKENPSRCAVSLSLSEIQNKKFLKRDPRGLVHN</sequence>
<dbReference type="GO" id="GO:0005783">
    <property type="term" value="C:endoplasmic reticulum"/>
    <property type="evidence" value="ECO:0007669"/>
    <property type="project" value="TreeGrafter"/>
</dbReference>
<dbReference type="Pfam" id="PF00168">
    <property type="entry name" value="C2"/>
    <property type="match status" value="1"/>
</dbReference>
<accession>A0A9D3SEI8</accession>
<dbReference type="PROSITE" id="PS50004">
    <property type="entry name" value="C2"/>
    <property type="match status" value="1"/>
</dbReference>
<dbReference type="EMBL" id="JAHKSW010000025">
    <property type="protein sequence ID" value="KAG7316818.1"/>
    <property type="molecule type" value="Genomic_DNA"/>
</dbReference>
<evidence type="ECO:0000256" key="10">
    <source>
        <dbReference type="SAM" id="MobiDB-lite"/>
    </source>
</evidence>
<evidence type="ECO:0000259" key="11">
    <source>
        <dbReference type="PROSITE" id="PS50004"/>
    </source>
</evidence>
<evidence type="ECO:0000256" key="5">
    <source>
        <dbReference type="ARBA" id="ARBA00022837"/>
    </source>
</evidence>
<dbReference type="PANTHER" id="PTHR10728:SF13">
    <property type="entry name" value="CYTOSOLIC PHOSPHOLIPASE A2"/>
    <property type="match status" value="1"/>
</dbReference>
<feature type="domain" description="PLA2c" evidence="12">
    <location>
        <begin position="138"/>
        <end position="739"/>
    </location>
</feature>
<dbReference type="CDD" id="cd04036">
    <property type="entry name" value="C2_cPLA2"/>
    <property type="match status" value="1"/>
</dbReference>
<dbReference type="Gene3D" id="3.40.1090.10">
    <property type="entry name" value="Cytosolic phospholipase A2 catalytic domain"/>
    <property type="match status" value="1"/>
</dbReference>
<dbReference type="PROSITE" id="PS51210">
    <property type="entry name" value="PLA2C"/>
    <property type="match status" value="1"/>
</dbReference>
<evidence type="ECO:0000313" key="14">
    <source>
        <dbReference type="Proteomes" id="UP000824219"/>
    </source>
</evidence>
<dbReference type="SMART" id="SM00022">
    <property type="entry name" value="PLAc"/>
    <property type="match status" value="1"/>
</dbReference>
<keyword evidence="5 9" id="KW-0106">Calcium</keyword>
<organism evidence="13 14">
    <name type="scientific">Hemibagrus wyckioides</name>
    <dbReference type="NCBI Taxonomy" id="337641"/>
    <lineage>
        <taxon>Eukaryota</taxon>
        <taxon>Metazoa</taxon>
        <taxon>Chordata</taxon>
        <taxon>Craniata</taxon>
        <taxon>Vertebrata</taxon>
        <taxon>Euteleostomi</taxon>
        <taxon>Actinopterygii</taxon>
        <taxon>Neopterygii</taxon>
        <taxon>Teleostei</taxon>
        <taxon>Ostariophysi</taxon>
        <taxon>Siluriformes</taxon>
        <taxon>Bagridae</taxon>
        <taxon>Hemibagrus</taxon>
    </lineage>
</organism>
<dbReference type="GO" id="GO:0047498">
    <property type="term" value="F:calcium-dependent phospholipase A2 activity"/>
    <property type="evidence" value="ECO:0007669"/>
    <property type="project" value="TreeGrafter"/>
</dbReference>
<feature type="domain" description="C2" evidence="11">
    <location>
        <begin position="6"/>
        <end position="122"/>
    </location>
</feature>
<comment type="caution">
    <text evidence="13">The sequence shown here is derived from an EMBL/GenBank/DDBJ whole genome shotgun (WGS) entry which is preliminary data.</text>
</comment>
<keyword evidence="6 8" id="KW-0442">Lipid degradation</keyword>
<evidence type="ECO:0000313" key="13">
    <source>
        <dbReference type="EMBL" id="KAG7316818.1"/>
    </source>
</evidence>
<dbReference type="GO" id="GO:0005544">
    <property type="term" value="F:calcium-dependent phospholipid binding"/>
    <property type="evidence" value="ECO:0007669"/>
    <property type="project" value="TreeGrafter"/>
</dbReference>
<comment type="catalytic activity">
    <reaction evidence="9">
        <text>a 1,2-diacyl-sn-glycero-3-phosphocholine + H2O = a 1-acyl-sn-glycero-3-phosphocholine + a fatty acid + H(+)</text>
        <dbReference type="Rhea" id="RHEA:15801"/>
        <dbReference type="ChEBI" id="CHEBI:15377"/>
        <dbReference type="ChEBI" id="CHEBI:15378"/>
        <dbReference type="ChEBI" id="CHEBI:28868"/>
        <dbReference type="ChEBI" id="CHEBI:57643"/>
        <dbReference type="ChEBI" id="CHEBI:58168"/>
        <dbReference type="EC" id="3.1.1.4"/>
    </reaction>
</comment>
<name>A0A9D3SEI8_9TELE</name>
<evidence type="ECO:0000256" key="4">
    <source>
        <dbReference type="ARBA" id="ARBA00022801"/>
    </source>
</evidence>
<proteinExistence type="predicted"/>
<feature type="compositionally biased region" description="Basic and acidic residues" evidence="10">
    <location>
        <begin position="440"/>
        <end position="452"/>
    </location>
</feature>
<dbReference type="InterPro" id="IPR041847">
    <property type="entry name" value="C2_cPLA2"/>
</dbReference>
<dbReference type="Gene3D" id="2.60.40.150">
    <property type="entry name" value="C2 domain"/>
    <property type="match status" value="1"/>
</dbReference>
<dbReference type="SUPFAM" id="SSF49562">
    <property type="entry name" value="C2 domain (Calcium/lipid-binding domain, CaLB)"/>
    <property type="match status" value="1"/>
</dbReference>
<dbReference type="SUPFAM" id="SSF52151">
    <property type="entry name" value="FabD/lysophospholipase-like"/>
    <property type="match status" value="1"/>
</dbReference>
<dbReference type="AlphaFoldDB" id="A0A9D3SEI8"/>
<dbReference type="CDD" id="cd07200">
    <property type="entry name" value="cPLA2_Grp-IVA"/>
    <property type="match status" value="1"/>
</dbReference>
<evidence type="ECO:0000256" key="9">
    <source>
        <dbReference type="RuleBase" id="RU362102"/>
    </source>
</evidence>
<keyword evidence="4 8" id="KW-0378">Hydrolase</keyword>
<gene>
    <name evidence="13" type="ORF">KOW79_020359</name>
</gene>
<dbReference type="InterPro" id="IPR035892">
    <property type="entry name" value="C2_domain_sf"/>
</dbReference>
<keyword evidence="3 9" id="KW-0479">Metal-binding</keyword>
<evidence type="ECO:0000256" key="2">
    <source>
        <dbReference type="ARBA" id="ARBA00022490"/>
    </source>
</evidence>
<dbReference type="GO" id="GO:0005829">
    <property type="term" value="C:cytosol"/>
    <property type="evidence" value="ECO:0007669"/>
    <property type="project" value="TreeGrafter"/>
</dbReference>
<dbReference type="OrthoDB" id="419768at2759"/>
<comment type="domain">
    <text evidence="9">The N-terminal C2 domain associates with lipid membranes upon calcium binding.</text>
</comment>
<dbReference type="InterPro" id="IPR002642">
    <property type="entry name" value="LysoPLipase_cat_dom"/>
</dbReference>
<evidence type="ECO:0000256" key="8">
    <source>
        <dbReference type="PROSITE-ProRule" id="PRU00555"/>
    </source>
</evidence>
<evidence type="ECO:0000256" key="6">
    <source>
        <dbReference type="ARBA" id="ARBA00022963"/>
    </source>
</evidence>
<keyword evidence="7 8" id="KW-0443">Lipid metabolism</keyword>
<dbReference type="Pfam" id="PF01735">
    <property type="entry name" value="PLA2_B"/>
    <property type="match status" value="1"/>
</dbReference>
<evidence type="ECO:0000256" key="1">
    <source>
        <dbReference type="ARBA" id="ARBA00004496"/>
    </source>
</evidence>
<keyword evidence="14" id="KW-1185">Reference proteome</keyword>
<keyword evidence="2 9" id="KW-0963">Cytoplasm</keyword>
<reference evidence="13 14" key="1">
    <citation type="submission" date="2021-06" db="EMBL/GenBank/DDBJ databases">
        <title>Chromosome-level genome assembly of the red-tail catfish (Hemibagrus wyckioides).</title>
        <authorList>
            <person name="Shao F."/>
        </authorList>
    </citation>
    <scope>NUCLEOTIDE SEQUENCE [LARGE SCALE GENOMIC DNA]</scope>
    <source>
        <strain evidence="13">EC202008001</strain>
        <tissue evidence="13">Blood</tissue>
    </source>
</reference>
<dbReference type="Proteomes" id="UP000824219">
    <property type="component" value="Linkage Group LG25"/>
</dbReference>
<dbReference type="GO" id="GO:0005509">
    <property type="term" value="F:calcium ion binding"/>
    <property type="evidence" value="ECO:0007669"/>
    <property type="project" value="InterPro"/>
</dbReference>
<dbReference type="GO" id="GO:0046475">
    <property type="term" value="P:glycerophospholipid catabolic process"/>
    <property type="evidence" value="ECO:0007669"/>
    <property type="project" value="TreeGrafter"/>
</dbReference>
<dbReference type="SMART" id="SM00239">
    <property type="entry name" value="C2"/>
    <property type="match status" value="1"/>
</dbReference>
<dbReference type="PANTHER" id="PTHR10728">
    <property type="entry name" value="CYTOSOLIC PHOSPHOLIPASE A2"/>
    <property type="match status" value="1"/>
</dbReference>
<dbReference type="FunFam" id="2.60.40.150:FF:000030">
    <property type="entry name" value="Phospholipase A2"/>
    <property type="match status" value="1"/>
</dbReference>
<feature type="region of interest" description="Disordered" evidence="10">
    <location>
        <begin position="429"/>
        <end position="453"/>
    </location>
</feature>
<dbReference type="InterPro" id="IPR000008">
    <property type="entry name" value="C2_dom"/>
</dbReference>
<comment type="subcellular location">
    <subcellularLocation>
        <location evidence="1">Cytoplasm</location>
    </subcellularLocation>
</comment>
<protein>
    <recommendedName>
        <fullName evidence="9">Phospholipase A2</fullName>
        <ecNumber evidence="9">3.1.1.4</ecNumber>
    </recommendedName>
</protein>
<dbReference type="InterPro" id="IPR016035">
    <property type="entry name" value="Acyl_Trfase/lysoPLipase"/>
</dbReference>
<evidence type="ECO:0000259" key="12">
    <source>
        <dbReference type="PROSITE" id="PS51210"/>
    </source>
</evidence>
<evidence type="ECO:0000256" key="3">
    <source>
        <dbReference type="ARBA" id="ARBA00022723"/>
    </source>
</evidence>
<dbReference type="GO" id="GO:0005634">
    <property type="term" value="C:nucleus"/>
    <property type="evidence" value="ECO:0007669"/>
    <property type="project" value="TreeGrafter"/>
</dbReference>
<dbReference type="EC" id="3.1.1.4" evidence="9"/>
<evidence type="ECO:0000256" key="7">
    <source>
        <dbReference type="ARBA" id="ARBA00023098"/>
    </source>
</evidence>